<keyword evidence="5 14" id="KW-0808">Transferase</keyword>
<accession>A0A645EFQ1</accession>
<keyword evidence="4" id="KW-0444">Lipid biosynthesis</keyword>
<evidence type="ECO:0000256" key="2">
    <source>
        <dbReference type="ARBA" id="ARBA00010185"/>
    </source>
</evidence>
<comment type="caution">
    <text evidence="14">The sequence shown here is derived from an EMBL/GenBank/DDBJ whole genome shotgun (WGS) entry which is preliminary data.</text>
</comment>
<feature type="transmembrane region" description="Helical" evidence="13">
    <location>
        <begin position="215"/>
        <end position="236"/>
    </location>
</feature>
<organism evidence="14">
    <name type="scientific">bioreactor metagenome</name>
    <dbReference type="NCBI Taxonomy" id="1076179"/>
    <lineage>
        <taxon>unclassified sequences</taxon>
        <taxon>metagenomes</taxon>
        <taxon>ecological metagenomes</taxon>
    </lineage>
</organism>
<evidence type="ECO:0000256" key="1">
    <source>
        <dbReference type="ARBA" id="ARBA00004651"/>
    </source>
</evidence>
<evidence type="ECO:0000256" key="12">
    <source>
        <dbReference type="ARBA" id="ARBA00023264"/>
    </source>
</evidence>
<feature type="transmembrane region" description="Helical" evidence="13">
    <location>
        <begin position="65"/>
        <end position="82"/>
    </location>
</feature>
<keyword evidence="10 13" id="KW-0472">Membrane</keyword>
<evidence type="ECO:0000256" key="7">
    <source>
        <dbReference type="ARBA" id="ARBA00022695"/>
    </source>
</evidence>
<evidence type="ECO:0000256" key="4">
    <source>
        <dbReference type="ARBA" id="ARBA00022516"/>
    </source>
</evidence>
<dbReference type="GO" id="GO:0004605">
    <property type="term" value="F:phosphatidate cytidylyltransferase activity"/>
    <property type="evidence" value="ECO:0007669"/>
    <property type="project" value="UniProtKB-EC"/>
</dbReference>
<keyword evidence="11" id="KW-0594">Phospholipid biosynthesis</keyword>
<protein>
    <submittedName>
        <fullName evidence="14">Phosphatidate cytidylyltransferase</fullName>
        <ecNumber evidence="14">2.7.7.41</ecNumber>
    </submittedName>
</protein>
<feature type="transmembrane region" description="Helical" evidence="13">
    <location>
        <begin position="185"/>
        <end position="203"/>
    </location>
</feature>
<gene>
    <name evidence="14" type="primary">cdsA_12</name>
    <name evidence="14" type="ORF">SDC9_147907</name>
</gene>
<keyword evidence="8 13" id="KW-1133">Transmembrane helix</keyword>
<proteinExistence type="inferred from homology"/>
<evidence type="ECO:0000313" key="14">
    <source>
        <dbReference type="EMBL" id="MPN00711.1"/>
    </source>
</evidence>
<keyword evidence="7 14" id="KW-0548">Nucleotidyltransferase</keyword>
<evidence type="ECO:0000256" key="5">
    <source>
        <dbReference type="ARBA" id="ARBA00022679"/>
    </source>
</evidence>
<keyword evidence="3" id="KW-1003">Cell membrane</keyword>
<sequence length="286" mass="31816">MINKNISEKEGQNIKMRLLTAAIGIPLLVLLLFYSYTIAWDFAITLLSLIGTYEILSCVGMKNHIGLSVPSLIYSVVLPLFTQNSYKFLYNCTIIYVLVILFAGVISKKQYPTRDISLAIAMTIYVVNAFTALIMIRSLDKIGLYVCILVFVGAWMTDTFAYFCGRLFGKHKLIPEISPKKTFEGALGGIIFCVLAFWAYGAILTNLRGDIEFNLFGMLFTGLITSVVAQFGDLLASAIKRNFGSKDYGMIFPGHGGVLDRFDSILTVAPFLLAITSRSDLFYLFK</sequence>
<dbReference type="Pfam" id="PF01148">
    <property type="entry name" value="CTP_transf_1"/>
    <property type="match status" value="1"/>
</dbReference>
<dbReference type="AlphaFoldDB" id="A0A645EFQ1"/>
<name>A0A645EFQ1_9ZZZZ</name>
<keyword evidence="6 13" id="KW-0812">Transmembrane</keyword>
<evidence type="ECO:0000256" key="3">
    <source>
        <dbReference type="ARBA" id="ARBA00022475"/>
    </source>
</evidence>
<evidence type="ECO:0000256" key="6">
    <source>
        <dbReference type="ARBA" id="ARBA00022692"/>
    </source>
</evidence>
<feature type="transmembrane region" description="Helical" evidence="13">
    <location>
        <begin position="118"/>
        <end position="136"/>
    </location>
</feature>
<comment type="similarity">
    <text evidence="2">Belongs to the CDS family.</text>
</comment>
<dbReference type="InterPro" id="IPR000374">
    <property type="entry name" value="PC_trans"/>
</dbReference>
<evidence type="ECO:0000256" key="11">
    <source>
        <dbReference type="ARBA" id="ARBA00023209"/>
    </source>
</evidence>
<dbReference type="GO" id="GO:0005886">
    <property type="term" value="C:plasma membrane"/>
    <property type="evidence" value="ECO:0007669"/>
    <property type="project" value="UniProtKB-SubCell"/>
</dbReference>
<dbReference type="GO" id="GO:0016024">
    <property type="term" value="P:CDP-diacylglycerol biosynthetic process"/>
    <property type="evidence" value="ECO:0007669"/>
    <property type="project" value="TreeGrafter"/>
</dbReference>
<feature type="transmembrane region" description="Helical" evidence="13">
    <location>
        <begin position="18"/>
        <end position="36"/>
    </location>
</feature>
<keyword evidence="12" id="KW-1208">Phospholipid metabolism</keyword>
<feature type="transmembrane region" description="Helical" evidence="13">
    <location>
        <begin position="142"/>
        <end position="164"/>
    </location>
</feature>
<evidence type="ECO:0000256" key="9">
    <source>
        <dbReference type="ARBA" id="ARBA00023098"/>
    </source>
</evidence>
<dbReference type="PROSITE" id="PS01315">
    <property type="entry name" value="CDS"/>
    <property type="match status" value="1"/>
</dbReference>
<dbReference type="PANTHER" id="PTHR46382">
    <property type="entry name" value="PHOSPHATIDATE CYTIDYLYLTRANSFERASE"/>
    <property type="match status" value="1"/>
</dbReference>
<keyword evidence="9" id="KW-0443">Lipid metabolism</keyword>
<evidence type="ECO:0000256" key="8">
    <source>
        <dbReference type="ARBA" id="ARBA00022989"/>
    </source>
</evidence>
<evidence type="ECO:0000256" key="10">
    <source>
        <dbReference type="ARBA" id="ARBA00023136"/>
    </source>
</evidence>
<comment type="subcellular location">
    <subcellularLocation>
        <location evidence="1">Cell membrane</location>
        <topology evidence="1">Multi-pass membrane protein</topology>
    </subcellularLocation>
</comment>
<dbReference type="PANTHER" id="PTHR46382:SF1">
    <property type="entry name" value="PHOSPHATIDATE CYTIDYLYLTRANSFERASE"/>
    <property type="match status" value="1"/>
</dbReference>
<feature type="transmembrane region" description="Helical" evidence="13">
    <location>
        <begin position="88"/>
        <end position="106"/>
    </location>
</feature>
<dbReference type="EMBL" id="VSSQ01046747">
    <property type="protein sequence ID" value="MPN00711.1"/>
    <property type="molecule type" value="Genomic_DNA"/>
</dbReference>
<reference evidence="14" key="1">
    <citation type="submission" date="2019-08" db="EMBL/GenBank/DDBJ databases">
        <authorList>
            <person name="Kucharzyk K."/>
            <person name="Murdoch R.W."/>
            <person name="Higgins S."/>
            <person name="Loffler F."/>
        </authorList>
    </citation>
    <scope>NUCLEOTIDE SEQUENCE</scope>
</reference>
<dbReference type="EC" id="2.7.7.41" evidence="14"/>
<evidence type="ECO:0000256" key="13">
    <source>
        <dbReference type="SAM" id="Phobius"/>
    </source>
</evidence>